<feature type="domain" description="ACT" evidence="1">
    <location>
        <begin position="5"/>
        <end position="74"/>
    </location>
</feature>
<organism evidence="2 3">
    <name type="scientific">Metapseudomonas otitidis</name>
    <dbReference type="NCBI Taxonomy" id="319939"/>
    <lineage>
        <taxon>Bacteria</taxon>
        <taxon>Pseudomonadati</taxon>
        <taxon>Pseudomonadota</taxon>
        <taxon>Gammaproteobacteria</taxon>
        <taxon>Pseudomonadales</taxon>
        <taxon>Pseudomonadaceae</taxon>
        <taxon>Metapseudomonas</taxon>
    </lineage>
</organism>
<evidence type="ECO:0000313" key="2">
    <source>
        <dbReference type="EMBL" id="MDV3443826.1"/>
    </source>
</evidence>
<dbReference type="InterPro" id="IPR054480">
    <property type="entry name" value="AHAS_small-like_ACT"/>
</dbReference>
<dbReference type="Gene3D" id="3.30.70.260">
    <property type="match status" value="1"/>
</dbReference>
<dbReference type="Pfam" id="PF22629">
    <property type="entry name" value="ACT_AHAS_ss"/>
    <property type="match status" value="1"/>
</dbReference>
<dbReference type="EMBL" id="JAWJUL010000276">
    <property type="protein sequence ID" value="MDV3443826.1"/>
    <property type="molecule type" value="Genomic_DNA"/>
</dbReference>
<comment type="caution">
    <text evidence="2">The sequence shown here is derived from an EMBL/GenBank/DDBJ whole genome shotgun (WGS) entry which is preliminary data.</text>
</comment>
<protein>
    <submittedName>
        <fullName evidence="2">Phosphoglycerate dehydrogenase</fullName>
    </submittedName>
</protein>
<dbReference type="InterPro" id="IPR002912">
    <property type="entry name" value="ACT_dom"/>
</dbReference>
<keyword evidence="3" id="KW-1185">Reference proteome</keyword>
<feature type="non-terminal residue" evidence="2">
    <location>
        <position position="1"/>
    </location>
</feature>
<reference evidence="2 3" key="1">
    <citation type="submission" date="2023-10" db="EMBL/GenBank/DDBJ databases">
        <title>Pseudomonas otitidis isolated from a paediatric patient with cystic fibrosis in Chile.</title>
        <authorList>
            <person name="Amsteins-Romero L."/>
            <person name="Opazo-Capurro A."/>
            <person name="Matus-Kohler M."/>
            <person name="Gonzalez-Rocha G."/>
        </authorList>
    </citation>
    <scope>NUCLEOTIDE SEQUENCE [LARGE SCALE GENOMIC DNA]</scope>
    <source>
        <strain evidence="2 3">P-714</strain>
    </source>
</reference>
<dbReference type="PROSITE" id="PS51671">
    <property type="entry name" value="ACT"/>
    <property type="match status" value="1"/>
</dbReference>
<evidence type="ECO:0000313" key="3">
    <source>
        <dbReference type="Proteomes" id="UP001273935"/>
    </source>
</evidence>
<sequence>PGKHRLLHIHQNIPGVMSEINKVFADNGINISGQYLQTNDKVGYVVIDVDAEYSDLALEKLQHVNGTIRSRVLF</sequence>
<accession>A0ABU3Y1K8</accession>
<name>A0ABU3Y1K8_9GAMM</name>
<dbReference type="InterPro" id="IPR045865">
    <property type="entry name" value="ACT-like_dom_sf"/>
</dbReference>
<gene>
    <name evidence="2" type="ORF">R0G64_30895</name>
</gene>
<evidence type="ECO:0000259" key="1">
    <source>
        <dbReference type="PROSITE" id="PS51671"/>
    </source>
</evidence>
<proteinExistence type="predicted"/>
<dbReference type="SUPFAM" id="SSF55021">
    <property type="entry name" value="ACT-like"/>
    <property type="match status" value="1"/>
</dbReference>
<dbReference type="Proteomes" id="UP001273935">
    <property type="component" value="Unassembled WGS sequence"/>
</dbReference>
<dbReference type="CDD" id="cd04901">
    <property type="entry name" value="ACT_3PGDH"/>
    <property type="match status" value="1"/>
</dbReference>